<evidence type="ECO:0000313" key="2">
    <source>
        <dbReference type="EMBL" id="KAA9149272.1"/>
    </source>
</evidence>
<dbReference type="InterPro" id="IPR051918">
    <property type="entry name" value="STPP_CPPED1"/>
</dbReference>
<dbReference type="InterPro" id="IPR006311">
    <property type="entry name" value="TAT_signal"/>
</dbReference>
<accession>A0A5N0UMN5</accession>
<dbReference type="Proteomes" id="UP000319769">
    <property type="component" value="Unassembled WGS sequence"/>
</dbReference>
<feature type="chain" id="PRO_5024425220" evidence="1">
    <location>
        <begin position="30"/>
        <end position="569"/>
    </location>
</feature>
<keyword evidence="3" id="KW-1185">Reference proteome</keyword>
<dbReference type="EMBL" id="VMNW02000146">
    <property type="protein sequence ID" value="KAA9149272.1"/>
    <property type="molecule type" value="Genomic_DNA"/>
</dbReference>
<name>A0A5N0UMN5_9PSEU</name>
<proteinExistence type="predicted"/>
<dbReference type="PANTHER" id="PTHR43143:SF1">
    <property type="entry name" value="SERINE_THREONINE-PROTEIN PHOSPHATASE CPPED1"/>
    <property type="match status" value="1"/>
</dbReference>
<evidence type="ECO:0000256" key="1">
    <source>
        <dbReference type="SAM" id="SignalP"/>
    </source>
</evidence>
<dbReference type="InterPro" id="IPR022506">
    <property type="entry name" value="Metallophosphoesterase_PPA1498"/>
</dbReference>
<comment type="caution">
    <text evidence="2">The sequence shown here is derived from an EMBL/GenBank/DDBJ whole genome shotgun (WGS) entry which is preliminary data.</text>
</comment>
<evidence type="ECO:0000313" key="3">
    <source>
        <dbReference type="Proteomes" id="UP000319769"/>
    </source>
</evidence>
<reference evidence="2" key="1">
    <citation type="submission" date="2019-09" db="EMBL/GenBank/DDBJ databases">
        <authorList>
            <person name="Teo W.F.A."/>
            <person name="Duangmal K."/>
        </authorList>
    </citation>
    <scope>NUCLEOTIDE SEQUENCE [LARGE SCALE GENOMIC DNA]</scope>
    <source>
        <strain evidence="2">K81G1</strain>
    </source>
</reference>
<keyword evidence="1" id="KW-0732">Signal</keyword>
<dbReference type="SUPFAM" id="SSF56300">
    <property type="entry name" value="Metallo-dependent phosphatases"/>
    <property type="match status" value="1"/>
</dbReference>
<gene>
    <name evidence="2" type="ORF">FPZ12_043595</name>
</gene>
<protein>
    <submittedName>
        <fullName evidence="2">TIGR03767 family metallophosphoesterase</fullName>
    </submittedName>
</protein>
<organism evidence="2 3">
    <name type="scientific">Amycolatopsis acidicola</name>
    <dbReference type="NCBI Taxonomy" id="2596893"/>
    <lineage>
        <taxon>Bacteria</taxon>
        <taxon>Bacillati</taxon>
        <taxon>Actinomycetota</taxon>
        <taxon>Actinomycetes</taxon>
        <taxon>Pseudonocardiales</taxon>
        <taxon>Pseudonocardiaceae</taxon>
        <taxon>Amycolatopsis</taxon>
    </lineage>
</organism>
<dbReference type="OrthoDB" id="8132905at2"/>
<dbReference type="InterPro" id="IPR029052">
    <property type="entry name" value="Metallo-depent_PP-like"/>
</dbReference>
<dbReference type="PANTHER" id="PTHR43143">
    <property type="entry name" value="METALLOPHOSPHOESTERASE, CALCINEURIN SUPERFAMILY"/>
    <property type="match status" value="1"/>
</dbReference>
<feature type="signal peptide" evidence="1">
    <location>
        <begin position="1"/>
        <end position="29"/>
    </location>
</feature>
<dbReference type="AlphaFoldDB" id="A0A5N0UMN5"/>
<dbReference type="RefSeq" id="WP_144759391.1">
    <property type="nucleotide sequence ID" value="NZ_VMNW02000146.1"/>
</dbReference>
<sequence length="569" mass="60961">MGMLSRRGFVTASGLAGLGLLVATPQASAKRAVTTAGTTLESVATPVTAGTDKYSRLAAGPGWPLVVREDLVAGQPGRDDRRTGIASFVQFTDLHITDTESPARFEYLHPLIGSAHRPQETLGTVATASLVRRVNSLCTGPFTGKPFDFVVTTGDNTDNHEHLELDWFLKLLNGGSITPNSGDPNRYEGVQASGSPSFWNPDTPLSGDDYTTKGFPELPGLLTAAGRTFTSPGLDIPWYCTFGNHDDSVVGTLPEGIPGIELWYTGRYKIIGKDESDSAKLAAAIRQPGASVPVAELFGGKGTVREVTPDARRKPFSTAEFVQSHLSSANTGPGPVGHGFGADNADGVDVYYTFRIAPGITGISLDTTTLAGFADGSIGLRQYLWVEKTLTRNSSTYYDFFGNKVTQQVTDELFVLFSHHTSTTMGNVLPDSRHPLDPRLDGTAFTGLLTRFPNVLAWVNGHSHLNKITPHPGKTPAQGFWEINTASHVDFPQQARIIEVADNADGTLSLFTTLIEAEAPCAADYGDTSPAALASLYREFAYNDIHVNLDRVGAAADHNTELVIVNPLR</sequence>
<dbReference type="NCBIfam" id="TIGR03767">
    <property type="entry name" value="P_acnes_RR"/>
    <property type="match status" value="1"/>
</dbReference>
<dbReference type="PROSITE" id="PS51318">
    <property type="entry name" value="TAT"/>
    <property type="match status" value="1"/>
</dbReference>